<evidence type="ECO:0000259" key="2">
    <source>
        <dbReference type="Pfam" id="PF05368"/>
    </source>
</evidence>
<dbReference type="PANTHER" id="PTHR43349:SF35">
    <property type="entry name" value="PHENYLCOUMARAN BENZYLIC ETHER REDUCTASE 1"/>
    <property type="match status" value="1"/>
</dbReference>
<dbReference type="Gramene" id="AUR62031739-RA">
    <property type="protein sequence ID" value="AUR62031739-RA:cds"/>
    <property type="gene ID" value="AUR62031739"/>
</dbReference>
<dbReference type="Pfam" id="PF05368">
    <property type="entry name" value="NmrA"/>
    <property type="match status" value="1"/>
</dbReference>
<comment type="similarity">
    <text evidence="1">Belongs to the NmrA-type oxidoreductase family. Isoflavone reductase subfamily.</text>
</comment>
<evidence type="ECO:0000313" key="3">
    <source>
        <dbReference type="EnsemblPlants" id="AUR62031739-RA:cds"/>
    </source>
</evidence>
<dbReference type="AlphaFoldDB" id="A0A803MLC7"/>
<dbReference type="Proteomes" id="UP000596660">
    <property type="component" value="Unplaced"/>
</dbReference>
<dbReference type="Gene3D" id="3.40.50.720">
    <property type="entry name" value="NAD(P)-binding Rossmann-like Domain"/>
    <property type="match status" value="1"/>
</dbReference>
<name>A0A803MLC7_CHEQI</name>
<evidence type="ECO:0000313" key="4">
    <source>
        <dbReference type="Proteomes" id="UP000596660"/>
    </source>
</evidence>
<organism evidence="3 4">
    <name type="scientific">Chenopodium quinoa</name>
    <name type="common">Quinoa</name>
    <dbReference type="NCBI Taxonomy" id="63459"/>
    <lineage>
        <taxon>Eukaryota</taxon>
        <taxon>Viridiplantae</taxon>
        <taxon>Streptophyta</taxon>
        <taxon>Embryophyta</taxon>
        <taxon>Tracheophyta</taxon>
        <taxon>Spermatophyta</taxon>
        <taxon>Magnoliopsida</taxon>
        <taxon>eudicotyledons</taxon>
        <taxon>Gunneridae</taxon>
        <taxon>Pentapetalae</taxon>
        <taxon>Caryophyllales</taxon>
        <taxon>Chenopodiaceae</taxon>
        <taxon>Chenopodioideae</taxon>
        <taxon>Atripliceae</taxon>
        <taxon>Chenopodium</taxon>
    </lineage>
</organism>
<accession>A0A803MLC7</accession>
<dbReference type="OMA" id="MAFKSKV"/>
<reference evidence="3" key="1">
    <citation type="journal article" date="2017" name="Nature">
        <title>The genome of Chenopodium quinoa.</title>
        <authorList>
            <person name="Jarvis D.E."/>
            <person name="Ho Y.S."/>
            <person name="Lightfoot D.J."/>
            <person name="Schmoeckel S.M."/>
            <person name="Li B."/>
            <person name="Borm T.J.A."/>
            <person name="Ohyanagi H."/>
            <person name="Mineta K."/>
            <person name="Michell C.T."/>
            <person name="Saber N."/>
            <person name="Kharbatia N.M."/>
            <person name="Rupper R.R."/>
            <person name="Sharp A.R."/>
            <person name="Dally N."/>
            <person name="Boughton B.A."/>
            <person name="Woo Y.H."/>
            <person name="Gao G."/>
            <person name="Schijlen E.G.W.M."/>
            <person name="Guo X."/>
            <person name="Momin A.A."/>
            <person name="Negrao S."/>
            <person name="Al-Babili S."/>
            <person name="Gehring C."/>
            <person name="Roessner U."/>
            <person name="Jung C."/>
            <person name="Murphy K."/>
            <person name="Arold S.T."/>
            <person name="Gojobori T."/>
            <person name="van der Linden C.G."/>
            <person name="van Loo E.N."/>
            <person name="Jellen E.N."/>
            <person name="Maughan P.J."/>
            <person name="Tester M."/>
        </authorList>
    </citation>
    <scope>NUCLEOTIDE SEQUENCE [LARGE SCALE GENOMIC DNA]</scope>
    <source>
        <strain evidence="3">cv. PI 614886</strain>
    </source>
</reference>
<protein>
    <recommendedName>
        <fullName evidence="2">NmrA-like domain-containing protein</fullName>
    </recommendedName>
</protein>
<dbReference type="Gene3D" id="3.90.25.10">
    <property type="entry name" value="UDP-galactose 4-epimerase, domain 1"/>
    <property type="match status" value="1"/>
</dbReference>
<keyword evidence="4" id="KW-1185">Reference proteome</keyword>
<dbReference type="InterPro" id="IPR050608">
    <property type="entry name" value="NmrA-type/Isoflavone_red_sf"/>
</dbReference>
<proteinExistence type="inferred from homology"/>
<dbReference type="SUPFAM" id="SSF51735">
    <property type="entry name" value="NAD(P)-binding Rossmann-fold domains"/>
    <property type="match status" value="1"/>
</dbReference>
<dbReference type="EnsemblPlants" id="AUR62031739-RA">
    <property type="protein sequence ID" value="AUR62031739-RA:cds"/>
    <property type="gene ID" value="AUR62031739"/>
</dbReference>
<feature type="domain" description="NmrA-like" evidence="2">
    <location>
        <begin position="4"/>
        <end position="172"/>
    </location>
</feature>
<evidence type="ECO:0000256" key="1">
    <source>
        <dbReference type="ARBA" id="ARBA00005725"/>
    </source>
</evidence>
<reference evidence="3" key="2">
    <citation type="submission" date="2021-03" db="UniProtKB">
        <authorList>
            <consortium name="EnsemblPlants"/>
        </authorList>
    </citation>
    <scope>IDENTIFICATION</scope>
</reference>
<dbReference type="InterPro" id="IPR036291">
    <property type="entry name" value="NAD(P)-bd_dom_sf"/>
</dbReference>
<dbReference type="PANTHER" id="PTHR43349">
    <property type="entry name" value="PINORESINOL REDUCTASE-RELATED"/>
    <property type="match status" value="1"/>
</dbReference>
<sequence>MAFKSKVLIIGATGYIGKFIAEASVKNGHQTFALVREETSKVHTQEYFHSLGVNVLIGDIYDHESLLRAMKEVDVVISTVGHRSHSNILIQDQKKIIAAIKESNNIKRFLPSEFGMDVDRVHAVEPAKSLFETKSKLRRVIEEEDIPYTIVCANYFARTCIQNLFQHPDLEAPPRDLVHILGDGTPRDETDALLKMILSVAYSAFVKGDQYNFDIKPYFGVEATTLYPELKYTTVDEFLNQFV</sequence>
<dbReference type="InterPro" id="IPR008030">
    <property type="entry name" value="NmrA-like"/>
</dbReference>